<gene>
    <name evidence="1" type="ORF">GCM10011498_08300</name>
</gene>
<evidence type="ECO:0000313" key="1">
    <source>
        <dbReference type="EMBL" id="GGA10532.1"/>
    </source>
</evidence>
<dbReference type="PANTHER" id="PTHR35564">
    <property type="match status" value="1"/>
</dbReference>
<comment type="caution">
    <text evidence="1">The sequence shown here is derived from an EMBL/GenBank/DDBJ whole genome shotgun (WGS) entry which is preliminary data.</text>
</comment>
<dbReference type="NCBIfam" id="TIGR03347">
    <property type="entry name" value="VI_chp_1"/>
    <property type="match status" value="1"/>
</dbReference>
<dbReference type="EMBL" id="BMKA01000001">
    <property type="protein sequence ID" value="GGA10532.1"/>
    <property type="molecule type" value="Genomic_DNA"/>
</dbReference>
<reference evidence="1" key="1">
    <citation type="journal article" date="2014" name="Int. J. Syst. Evol. Microbiol.">
        <title>Complete genome sequence of Corynebacterium casei LMG S-19264T (=DSM 44701T), isolated from a smear-ripened cheese.</title>
        <authorList>
            <consortium name="US DOE Joint Genome Institute (JGI-PGF)"/>
            <person name="Walter F."/>
            <person name="Albersmeier A."/>
            <person name="Kalinowski J."/>
            <person name="Ruckert C."/>
        </authorList>
    </citation>
    <scope>NUCLEOTIDE SEQUENCE</scope>
    <source>
        <strain evidence="1">CGMCC 1.15880</strain>
    </source>
</reference>
<dbReference type="Proteomes" id="UP000628017">
    <property type="component" value="Unassembled WGS sequence"/>
</dbReference>
<dbReference type="AlphaFoldDB" id="A0A916QTZ4"/>
<reference evidence="1" key="2">
    <citation type="submission" date="2020-09" db="EMBL/GenBank/DDBJ databases">
        <authorList>
            <person name="Sun Q."/>
            <person name="Zhou Y."/>
        </authorList>
    </citation>
    <scope>NUCLEOTIDE SEQUENCE</scope>
    <source>
        <strain evidence="1">CGMCC 1.15880</strain>
    </source>
</reference>
<dbReference type="PANTHER" id="PTHR35564:SF4">
    <property type="entry name" value="CYTOPLASMIC PROTEIN"/>
    <property type="match status" value="1"/>
</dbReference>
<protein>
    <recommendedName>
        <fullName evidence="3">Type VI secretion system baseplate subunit TssG</fullName>
    </recommendedName>
</protein>
<name>A0A916QTZ4_9RHOB</name>
<keyword evidence="2" id="KW-1185">Reference proteome</keyword>
<dbReference type="RefSeq" id="WP_188671176.1">
    <property type="nucleotide sequence ID" value="NZ_BMKA01000001.1"/>
</dbReference>
<organism evidence="1 2">
    <name type="scientific">Neptunicoccus cionae</name>
    <dbReference type="NCBI Taxonomy" id="2035344"/>
    <lineage>
        <taxon>Bacteria</taxon>
        <taxon>Pseudomonadati</taxon>
        <taxon>Pseudomonadota</taxon>
        <taxon>Alphaproteobacteria</taxon>
        <taxon>Rhodobacterales</taxon>
        <taxon>Paracoccaceae</taxon>
        <taxon>Neptunicoccus</taxon>
    </lineage>
</organism>
<accession>A0A916QTZ4</accession>
<dbReference type="Pfam" id="PF06996">
    <property type="entry name" value="T6SS_TssG"/>
    <property type="match status" value="1"/>
</dbReference>
<evidence type="ECO:0000313" key="2">
    <source>
        <dbReference type="Proteomes" id="UP000628017"/>
    </source>
</evidence>
<evidence type="ECO:0008006" key="3">
    <source>
        <dbReference type="Google" id="ProtNLM"/>
    </source>
</evidence>
<sequence length="342" mass="38242">MERQEREASDDLSRLAELTDDPRKFNFFQALRLIEASYRSAPRLGNSKRPRQDKVRLKQKVDMAFAPSTVENFRTTGKGGGPAELSSYLFGVFGPNGPLPLHITEYAREREHNARDHTFAGFADMFHHRLISLFYRAWASAEPAASFDRPEDDPFANRISALSGMMGDAFADRDAMPDLAKLRFAGRLSNGAKNEEGLLAMIAVFFRVPVTIESFVGSWLELEPDDQWQLGVETPAGGLGQGTSLGNRVWSRQAKFRIRIGPLDLEEYKRLLPGGISLYRLAAVVRNYIGEVLDWDVNLVLAAGQAPQVKLGEQGELGWTTWAGTPPQDRPLDDLYVTVSRR</sequence>
<proteinExistence type="predicted"/>
<dbReference type="InterPro" id="IPR010732">
    <property type="entry name" value="T6SS_TssG-like"/>
</dbReference>